<dbReference type="InterPro" id="IPR004690">
    <property type="entry name" value="Maln_transptMadL"/>
</dbReference>
<keyword evidence="1" id="KW-0812">Transmembrane</keyword>
<feature type="transmembrane region" description="Helical" evidence="1">
    <location>
        <begin position="33"/>
        <end position="51"/>
    </location>
</feature>
<proteinExistence type="predicted"/>
<dbReference type="STRING" id="459525.SAMN04488137_0521"/>
<protein>
    <submittedName>
        <fullName evidence="2">Malonate transporter, MadL subunit</fullName>
    </submittedName>
</protein>
<evidence type="ECO:0000256" key="1">
    <source>
        <dbReference type="SAM" id="Phobius"/>
    </source>
</evidence>
<organism evidence="2 3">
    <name type="scientific">Fictibacillus solisalsi</name>
    <dbReference type="NCBI Taxonomy" id="459525"/>
    <lineage>
        <taxon>Bacteria</taxon>
        <taxon>Bacillati</taxon>
        <taxon>Bacillota</taxon>
        <taxon>Bacilli</taxon>
        <taxon>Bacillales</taxon>
        <taxon>Fictibacillaceae</taxon>
        <taxon>Fictibacillus</taxon>
    </lineage>
</organism>
<keyword evidence="1" id="KW-1133">Transmembrane helix</keyword>
<dbReference type="GO" id="GO:0016020">
    <property type="term" value="C:membrane"/>
    <property type="evidence" value="ECO:0007669"/>
    <property type="project" value="InterPro"/>
</dbReference>
<feature type="transmembrane region" description="Helical" evidence="1">
    <location>
        <begin position="93"/>
        <end position="112"/>
    </location>
</feature>
<reference evidence="3" key="1">
    <citation type="submission" date="2016-10" db="EMBL/GenBank/DDBJ databases">
        <authorList>
            <person name="Varghese N."/>
            <person name="Submissions S."/>
        </authorList>
    </citation>
    <scope>NUCLEOTIDE SEQUENCE [LARGE SCALE GENOMIC DNA]</scope>
    <source>
        <strain evidence="3">CGMCC 1.6854</strain>
    </source>
</reference>
<dbReference type="EMBL" id="FNHW01000001">
    <property type="protein sequence ID" value="SDM51523.1"/>
    <property type="molecule type" value="Genomic_DNA"/>
</dbReference>
<dbReference type="Pfam" id="PF03817">
    <property type="entry name" value="MadL"/>
    <property type="match status" value="1"/>
</dbReference>
<feature type="transmembrane region" description="Helical" evidence="1">
    <location>
        <begin position="63"/>
        <end position="81"/>
    </location>
</feature>
<gene>
    <name evidence="2" type="ORF">SAMN04488137_0521</name>
</gene>
<sequence length="135" mass="14223">MVIYGVALLAICTLVGAFVGDMLGIVLGVESNVGGVGVGMLMLVLIVDALKKRGRLELKTREGLNFWSSMYIPIVVAMSAQQNVVAAVKGGPVALIAGAGVVAVSFLLVPILSKIGQKQRSTEQVTPEYREEPVR</sequence>
<name>A0A1G9TV26_9BACL</name>
<dbReference type="NCBIfam" id="TIGR00807">
    <property type="entry name" value="malonate_madL"/>
    <property type="match status" value="1"/>
</dbReference>
<evidence type="ECO:0000313" key="2">
    <source>
        <dbReference type="EMBL" id="SDM51523.1"/>
    </source>
</evidence>
<dbReference type="Proteomes" id="UP000199544">
    <property type="component" value="Unassembled WGS sequence"/>
</dbReference>
<dbReference type="AlphaFoldDB" id="A0A1G9TV26"/>
<dbReference type="RefSeq" id="WP_090232325.1">
    <property type="nucleotide sequence ID" value="NZ_FNHW01000001.1"/>
</dbReference>
<dbReference type="OrthoDB" id="286752at2"/>
<keyword evidence="1" id="KW-0472">Membrane</keyword>
<keyword evidence="3" id="KW-1185">Reference proteome</keyword>
<accession>A0A1G9TV26</accession>
<evidence type="ECO:0000313" key="3">
    <source>
        <dbReference type="Proteomes" id="UP000199544"/>
    </source>
</evidence>